<gene>
    <name evidence="5" type="ORF">EV189_1804</name>
</gene>
<evidence type="ECO:0000256" key="2">
    <source>
        <dbReference type="ARBA" id="ARBA00023125"/>
    </source>
</evidence>
<dbReference type="AlphaFoldDB" id="A0A4Q7NUB3"/>
<dbReference type="Gene3D" id="3.40.50.2300">
    <property type="match status" value="2"/>
</dbReference>
<proteinExistence type="predicted"/>
<reference evidence="5 6" key="1">
    <citation type="submission" date="2019-02" db="EMBL/GenBank/DDBJ databases">
        <title>Genomic Encyclopedia of Type Strains, Phase IV (KMG-IV): sequencing the most valuable type-strain genomes for metagenomic binning, comparative biology and taxonomic classification.</title>
        <authorList>
            <person name="Goeker M."/>
        </authorList>
    </citation>
    <scope>NUCLEOTIDE SEQUENCE [LARGE SCALE GENOMIC DNA]</scope>
    <source>
        <strain evidence="5 6">DSM 45622</strain>
    </source>
</reference>
<dbReference type="InterPro" id="IPR010982">
    <property type="entry name" value="Lambda_DNA-bd_dom_sf"/>
</dbReference>
<dbReference type="SMART" id="SM00354">
    <property type="entry name" value="HTH_LACI"/>
    <property type="match status" value="1"/>
</dbReference>
<dbReference type="InterPro" id="IPR028082">
    <property type="entry name" value="Peripla_BP_I"/>
</dbReference>
<dbReference type="PROSITE" id="PS00356">
    <property type="entry name" value="HTH_LACI_1"/>
    <property type="match status" value="1"/>
</dbReference>
<protein>
    <submittedName>
        <fullName evidence="5">LacI family transcriptional regulator</fullName>
    </submittedName>
</protein>
<dbReference type="CDD" id="cd06267">
    <property type="entry name" value="PBP1_LacI_sugar_binding-like"/>
    <property type="match status" value="1"/>
</dbReference>
<dbReference type="GO" id="GO:0000976">
    <property type="term" value="F:transcription cis-regulatory region binding"/>
    <property type="evidence" value="ECO:0007669"/>
    <property type="project" value="TreeGrafter"/>
</dbReference>
<dbReference type="PRINTS" id="PR00036">
    <property type="entry name" value="HTHLACI"/>
</dbReference>
<dbReference type="SUPFAM" id="SSF53822">
    <property type="entry name" value="Periplasmic binding protein-like I"/>
    <property type="match status" value="1"/>
</dbReference>
<organism evidence="5 6">
    <name type="scientific">Motilibacter rhizosphaerae</name>
    <dbReference type="NCBI Taxonomy" id="598652"/>
    <lineage>
        <taxon>Bacteria</taxon>
        <taxon>Bacillati</taxon>
        <taxon>Actinomycetota</taxon>
        <taxon>Actinomycetes</taxon>
        <taxon>Motilibacterales</taxon>
        <taxon>Motilibacteraceae</taxon>
        <taxon>Motilibacter</taxon>
    </lineage>
</organism>
<evidence type="ECO:0000256" key="1">
    <source>
        <dbReference type="ARBA" id="ARBA00023015"/>
    </source>
</evidence>
<dbReference type="EMBL" id="SGXD01000002">
    <property type="protein sequence ID" value="RZS90022.1"/>
    <property type="molecule type" value="Genomic_DNA"/>
</dbReference>
<accession>A0A4Q7NUB3</accession>
<dbReference type="Gene3D" id="1.10.260.40">
    <property type="entry name" value="lambda repressor-like DNA-binding domains"/>
    <property type="match status" value="1"/>
</dbReference>
<dbReference type="InterPro" id="IPR046335">
    <property type="entry name" value="LacI/GalR-like_sensor"/>
</dbReference>
<dbReference type="PANTHER" id="PTHR30146">
    <property type="entry name" value="LACI-RELATED TRANSCRIPTIONAL REPRESSOR"/>
    <property type="match status" value="1"/>
</dbReference>
<evidence type="ECO:0000256" key="3">
    <source>
        <dbReference type="ARBA" id="ARBA00023163"/>
    </source>
</evidence>
<evidence type="ECO:0000313" key="5">
    <source>
        <dbReference type="EMBL" id="RZS90022.1"/>
    </source>
</evidence>
<feature type="domain" description="HTH lacI-type" evidence="4">
    <location>
        <begin position="12"/>
        <end position="66"/>
    </location>
</feature>
<keyword evidence="6" id="KW-1185">Reference proteome</keyword>
<dbReference type="PANTHER" id="PTHR30146:SF109">
    <property type="entry name" value="HTH-TYPE TRANSCRIPTIONAL REGULATOR GALS"/>
    <property type="match status" value="1"/>
</dbReference>
<name>A0A4Q7NUB3_9ACTN</name>
<dbReference type="SUPFAM" id="SSF47413">
    <property type="entry name" value="lambda repressor-like DNA-binding domains"/>
    <property type="match status" value="1"/>
</dbReference>
<evidence type="ECO:0000259" key="4">
    <source>
        <dbReference type="PROSITE" id="PS50932"/>
    </source>
</evidence>
<dbReference type="CDD" id="cd01392">
    <property type="entry name" value="HTH_LacI"/>
    <property type="match status" value="1"/>
</dbReference>
<dbReference type="GO" id="GO:0003700">
    <property type="term" value="F:DNA-binding transcription factor activity"/>
    <property type="evidence" value="ECO:0007669"/>
    <property type="project" value="TreeGrafter"/>
</dbReference>
<dbReference type="PROSITE" id="PS50932">
    <property type="entry name" value="HTH_LACI_2"/>
    <property type="match status" value="1"/>
</dbReference>
<sequence length="346" mass="36827">MGAGGRGGWTVATMADVARLAGVSTKTVSNVLNDYPYIRAQTRDRVLEAVAALGYQINASARSLRSGRTGVIGLVVPEIGQPYFAELADEVLAAARQRGLKVVVEPTGFSRANELAVLSAARQRLVDGLLFSPVGMGPEDVALLEVDYPLVLLGEQLFSPALDHVTMHNVEGARAATELLLETGCRRIAVLGAPHENPGGTSVLRYQGYCSALAAAGLEVDERLVAWTDEGWRRGHGARGIAGVLETGVRPDGVVAFNDALAIGAMHELQVRGLRVPDDVAVVGFDDTEDSRFTLPALTTVDPGRQEVARVAVDLLWQRLQGTGPEGRVLHTAGMRLVERGSTRPR</sequence>
<dbReference type="Proteomes" id="UP000293638">
    <property type="component" value="Unassembled WGS sequence"/>
</dbReference>
<dbReference type="InterPro" id="IPR000843">
    <property type="entry name" value="HTH_LacI"/>
</dbReference>
<evidence type="ECO:0000313" key="6">
    <source>
        <dbReference type="Proteomes" id="UP000293638"/>
    </source>
</evidence>
<keyword evidence="1" id="KW-0805">Transcription regulation</keyword>
<dbReference type="Pfam" id="PF13377">
    <property type="entry name" value="Peripla_BP_3"/>
    <property type="match status" value="1"/>
</dbReference>
<comment type="caution">
    <text evidence="5">The sequence shown here is derived from an EMBL/GenBank/DDBJ whole genome shotgun (WGS) entry which is preliminary data.</text>
</comment>
<keyword evidence="2" id="KW-0238">DNA-binding</keyword>
<keyword evidence="3" id="KW-0804">Transcription</keyword>
<dbReference type="Pfam" id="PF00356">
    <property type="entry name" value="LacI"/>
    <property type="match status" value="1"/>
</dbReference>